<dbReference type="SUPFAM" id="SSF53300">
    <property type="entry name" value="vWA-like"/>
    <property type="match status" value="1"/>
</dbReference>
<feature type="domain" description="VWFA" evidence="1">
    <location>
        <begin position="17"/>
        <end position="197"/>
    </location>
</feature>
<dbReference type="Gene3D" id="3.40.50.410">
    <property type="entry name" value="von Willebrand factor, type A domain"/>
    <property type="match status" value="1"/>
</dbReference>
<organism evidence="2 3">
    <name type="scientific">Anabaenopsis circularis NIES-21</name>
    <dbReference type="NCBI Taxonomy" id="1085406"/>
    <lineage>
        <taxon>Bacteria</taxon>
        <taxon>Bacillati</taxon>
        <taxon>Cyanobacteriota</taxon>
        <taxon>Cyanophyceae</taxon>
        <taxon>Nostocales</taxon>
        <taxon>Nodulariaceae</taxon>
        <taxon>Anabaenopsis</taxon>
    </lineage>
</organism>
<name>A0A1Z4GIN0_9CYAN</name>
<dbReference type="EMBL" id="AP018174">
    <property type="protein sequence ID" value="BAY17374.1"/>
    <property type="molecule type" value="Genomic_DNA"/>
</dbReference>
<dbReference type="Proteomes" id="UP000218287">
    <property type="component" value="Chromosome"/>
</dbReference>
<dbReference type="InterPro" id="IPR036465">
    <property type="entry name" value="vWFA_dom_sf"/>
</dbReference>
<dbReference type="PIRSF" id="PIRSF020634">
    <property type="entry name" value="TerY_vWA"/>
    <property type="match status" value="1"/>
</dbReference>
<dbReference type="InterPro" id="IPR011392">
    <property type="entry name" value="Tellurite-R_TerY"/>
</dbReference>
<evidence type="ECO:0000313" key="3">
    <source>
        <dbReference type="Proteomes" id="UP000218287"/>
    </source>
</evidence>
<evidence type="ECO:0000259" key="1">
    <source>
        <dbReference type="PROSITE" id="PS50234"/>
    </source>
</evidence>
<protein>
    <submittedName>
        <fullName evidence="2">von Willebrand factor type A</fullName>
    </submittedName>
</protein>
<gene>
    <name evidence="2" type="ORF">NIES21_32110</name>
</gene>
<sequence length="220" mass="24295">MPVGQPEFINNPEPRCPVILLLDNSGSMSGQPIQQLNQGLFAFKESVEQDALASLRVEVAIISFGPVKLVQDFVTIAQFVPERLEVEGVTPMGEAIEYALDLLEDRKETYKNNGILYYRPWIFLITDGAPTDSWQNAAQRVRNAEANRKICFFAVGVQGADISILSQISPSERPPLLLNGLDFKSMFVWLSQSVKQVSHSQAGTTQMVSLPPLGWGQVSS</sequence>
<evidence type="ECO:0000313" key="2">
    <source>
        <dbReference type="EMBL" id="BAY17374.1"/>
    </source>
</evidence>
<dbReference type="AlphaFoldDB" id="A0A1Z4GIN0"/>
<dbReference type="Pfam" id="PF00092">
    <property type="entry name" value="VWA"/>
    <property type="match status" value="1"/>
</dbReference>
<reference evidence="2 3" key="1">
    <citation type="submission" date="2017-06" db="EMBL/GenBank/DDBJ databases">
        <title>Genome sequencing of cyanobaciteial culture collection at National Institute for Environmental Studies (NIES).</title>
        <authorList>
            <person name="Hirose Y."/>
            <person name="Shimura Y."/>
            <person name="Fujisawa T."/>
            <person name="Nakamura Y."/>
            <person name="Kawachi M."/>
        </authorList>
    </citation>
    <scope>NUCLEOTIDE SEQUENCE [LARGE SCALE GENOMIC DNA]</scope>
    <source>
        <strain evidence="2 3">NIES-21</strain>
    </source>
</reference>
<dbReference type="InterPro" id="IPR002035">
    <property type="entry name" value="VWF_A"/>
</dbReference>
<accession>A0A1Z4GIN0</accession>
<proteinExistence type="predicted"/>
<keyword evidence="3" id="KW-1185">Reference proteome</keyword>
<dbReference type="SMART" id="SM00327">
    <property type="entry name" value="VWA"/>
    <property type="match status" value="1"/>
</dbReference>
<dbReference type="PROSITE" id="PS50234">
    <property type="entry name" value="VWFA"/>
    <property type="match status" value="1"/>
</dbReference>
<dbReference type="OrthoDB" id="9806395at2"/>